<keyword evidence="1" id="KW-0547">Nucleotide-binding</keyword>
<evidence type="ECO:0000256" key="1">
    <source>
        <dbReference type="ARBA" id="ARBA00022741"/>
    </source>
</evidence>
<reference evidence="5 6" key="1">
    <citation type="submission" date="2024-09" db="EMBL/GenBank/DDBJ databases">
        <authorList>
            <person name="Sun Q."/>
            <person name="Mori K."/>
        </authorList>
    </citation>
    <scope>NUCLEOTIDE SEQUENCE [LARGE SCALE GENOMIC DNA]</scope>
    <source>
        <strain evidence="5 6">TBRC 4938</strain>
    </source>
</reference>
<comment type="caution">
    <text evidence="5">The sequence shown here is derived from an EMBL/GenBank/DDBJ whole genome shotgun (WGS) entry which is preliminary data.</text>
</comment>
<name>A0ABV6ARB3_9HYPH</name>
<feature type="domain" description="Zeta toxin" evidence="4">
    <location>
        <begin position="38"/>
        <end position="223"/>
    </location>
</feature>
<dbReference type="Proteomes" id="UP001589692">
    <property type="component" value="Unassembled WGS sequence"/>
</dbReference>
<organism evidence="5 6">
    <name type="scientific">Rhizobium puerariae</name>
    <dbReference type="NCBI Taxonomy" id="1585791"/>
    <lineage>
        <taxon>Bacteria</taxon>
        <taxon>Pseudomonadati</taxon>
        <taxon>Pseudomonadota</taxon>
        <taxon>Alphaproteobacteria</taxon>
        <taxon>Hyphomicrobiales</taxon>
        <taxon>Rhizobiaceae</taxon>
        <taxon>Rhizobium/Agrobacterium group</taxon>
        <taxon>Rhizobium</taxon>
    </lineage>
</organism>
<dbReference type="Pfam" id="PF06414">
    <property type="entry name" value="Zeta_toxin"/>
    <property type="match status" value="1"/>
</dbReference>
<proteinExistence type="predicted"/>
<feature type="compositionally biased region" description="Basic and acidic residues" evidence="3">
    <location>
        <begin position="445"/>
        <end position="465"/>
    </location>
</feature>
<accession>A0ABV6ARB3</accession>
<keyword evidence="6" id="KW-1185">Reference proteome</keyword>
<feature type="compositionally biased region" description="Basic and acidic residues" evidence="3">
    <location>
        <begin position="403"/>
        <end position="432"/>
    </location>
</feature>
<gene>
    <name evidence="5" type="ORF">ACFFP0_23620</name>
</gene>
<dbReference type="EMBL" id="JBHMAA010000029">
    <property type="protein sequence ID" value="MFB9951848.1"/>
    <property type="molecule type" value="Genomic_DNA"/>
</dbReference>
<feature type="region of interest" description="Disordered" evidence="3">
    <location>
        <begin position="369"/>
        <end position="485"/>
    </location>
</feature>
<sequence>MSPDPAAQRGTVLSPSQVEEIFRTEILPAIGASGDAVENPTFAVVSGQQGAGKSTMIRQIKDGFAGQPTQIVICDDLNAYIPGNNAALMKGNHKVEDRNSFAVSTWYRQLLDRSLDNKYNIILEACHSPEIYAYALETARSRGYRTQLNIVATDKITSVTAIHDRFDKAIKNGFVATTVLPSTDAHSHYYSLWPRVAVDVEKSRNFDSIAIVQRNGKTVYKNEVVTRNDGRQAWKNEPSAMRALMIARNEPLRDPQQRWLKSTWERLSNSRQFALHPDSANVSIPAIRNQVVTALGKQADFNPYKTPVGDQRKPAERFLRGVREDIQLILANKSNRGDFREASFERNFSRTLTAFCDTLEREISEKAAAGFERAQTGRPALGHTSAKRHPPTDDPGVTGDATQEAKRFKTDRFADKRGDRPTIDHSATREQHGGWNLRYQQARPLAERTRQPEKTAHHTQVDQHAHPTAAIGTARGRSDEYGSDPFIGVDLEKLERDARRQRHARATDHASDGEYGSDAFEGANLSQLEHDALQRRHGPRTNTGSDQDYGSDPFEGVDVKQLERDALARIRSRDDRGR</sequence>
<feature type="compositionally biased region" description="Basic and acidic residues" evidence="3">
    <location>
        <begin position="557"/>
        <end position="578"/>
    </location>
</feature>
<evidence type="ECO:0000256" key="3">
    <source>
        <dbReference type="SAM" id="MobiDB-lite"/>
    </source>
</evidence>
<evidence type="ECO:0000256" key="2">
    <source>
        <dbReference type="ARBA" id="ARBA00022840"/>
    </source>
</evidence>
<dbReference type="InterPro" id="IPR027417">
    <property type="entry name" value="P-loop_NTPase"/>
</dbReference>
<keyword evidence="2" id="KW-0067">ATP-binding</keyword>
<protein>
    <submittedName>
        <fullName evidence="5">Zeta toxin family protein</fullName>
    </submittedName>
</protein>
<evidence type="ECO:0000313" key="5">
    <source>
        <dbReference type="EMBL" id="MFB9951848.1"/>
    </source>
</evidence>
<dbReference type="SUPFAM" id="SSF52540">
    <property type="entry name" value="P-loop containing nucleoside triphosphate hydrolases"/>
    <property type="match status" value="1"/>
</dbReference>
<dbReference type="InterPro" id="IPR010488">
    <property type="entry name" value="Zeta_toxin_domain"/>
</dbReference>
<evidence type="ECO:0000313" key="6">
    <source>
        <dbReference type="Proteomes" id="UP001589692"/>
    </source>
</evidence>
<feature type="region of interest" description="Disordered" evidence="3">
    <location>
        <begin position="498"/>
        <end position="578"/>
    </location>
</feature>
<dbReference type="RefSeq" id="WP_377264668.1">
    <property type="nucleotide sequence ID" value="NZ_JBHMAA010000029.1"/>
</dbReference>
<dbReference type="Gene3D" id="3.40.50.300">
    <property type="entry name" value="P-loop containing nucleotide triphosphate hydrolases"/>
    <property type="match status" value="1"/>
</dbReference>
<evidence type="ECO:0000259" key="4">
    <source>
        <dbReference type="Pfam" id="PF06414"/>
    </source>
</evidence>